<organism evidence="1 2">
    <name type="scientific">Salimicrobium salexigens</name>
    <dbReference type="NCBI Taxonomy" id="908941"/>
    <lineage>
        <taxon>Bacteria</taxon>
        <taxon>Bacillati</taxon>
        <taxon>Bacillota</taxon>
        <taxon>Bacilli</taxon>
        <taxon>Bacillales</taxon>
        <taxon>Bacillaceae</taxon>
        <taxon>Salimicrobium</taxon>
    </lineage>
</organism>
<reference evidence="1 2" key="1">
    <citation type="submission" date="2017-01" db="EMBL/GenBank/DDBJ databases">
        <authorList>
            <person name="Varghese N."/>
            <person name="Submissions S."/>
        </authorList>
    </citation>
    <scope>NUCLEOTIDE SEQUENCE [LARGE SCALE GENOMIC DNA]</scope>
    <source>
        <strain evidence="1 2">DSM 22782</strain>
    </source>
</reference>
<comment type="caution">
    <text evidence="1">The sequence shown here is derived from an EMBL/GenBank/DDBJ whole genome shotgun (WGS) entry which is preliminary data.</text>
</comment>
<sequence length="100" mass="11997">MIDINVDEEKLQDEIQKRVKEAVESAETDLVLWDTKELRRRTCMSWNTIKEHFFYDPRCPKMKIGGKCYFPAEEMKAFLMEWVEEQKKVSPWAVPTDKRP</sequence>
<keyword evidence="2" id="KW-1185">Reference proteome</keyword>
<name>A0ABY1KPV3_9BACI</name>
<evidence type="ECO:0000313" key="1">
    <source>
        <dbReference type="EMBL" id="SIS49253.1"/>
    </source>
</evidence>
<dbReference type="EMBL" id="FTOK01000002">
    <property type="protein sequence ID" value="SIS49253.1"/>
    <property type="molecule type" value="Genomic_DNA"/>
</dbReference>
<dbReference type="RefSeq" id="WP_076569668.1">
    <property type="nucleotide sequence ID" value="NZ_FTOK01000002.1"/>
</dbReference>
<accession>A0ABY1KPV3</accession>
<gene>
    <name evidence="1" type="ORF">SAMN05421758_1027</name>
</gene>
<proteinExistence type="predicted"/>
<protein>
    <recommendedName>
        <fullName evidence="3">Helix-turn-helix domain-containing protein</fullName>
    </recommendedName>
</protein>
<dbReference type="Proteomes" id="UP000199777">
    <property type="component" value="Unassembled WGS sequence"/>
</dbReference>
<evidence type="ECO:0000313" key="2">
    <source>
        <dbReference type="Proteomes" id="UP000199777"/>
    </source>
</evidence>
<evidence type="ECO:0008006" key="3">
    <source>
        <dbReference type="Google" id="ProtNLM"/>
    </source>
</evidence>